<dbReference type="FunFam" id="3.30.1510.10:FF:000001">
    <property type="entry name" value="Formate--tetrahydrofolate ligase"/>
    <property type="match status" value="1"/>
</dbReference>
<evidence type="ECO:0000313" key="10">
    <source>
        <dbReference type="Proteomes" id="UP000824145"/>
    </source>
</evidence>
<comment type="similarity">
    <text evidence="7 8">Belongs to the formate--tetrahydrofolate ligase family.</text>
</comment>
<dbReference type="GO" id="GO:0005524">
    <property type="term" value="F:ATP binding"/>
    <property type="evidence" value="ECO:0007669"/>
    <property type="project" value="UniProtKB-UniRule"/>
</dbReference>
<dbReference type="FunFam" id="3.10.410.10:FF:000001">
    <property type="entry name" value="Putative formate--tetrahydrofolate ligase"/>
    <property type="match status" value="1"/>
</dbReference>
<dbReference type="EC" id="6.3.4.3" evidence="8"/>
<dbReference type="GO" id="GO:0004329">
    <property type="term" value="F:formate-tetrahydrofolate ligase activity"/>
    <property type="evidence" value="ECO:0007669"/>
    <property type="project" value="UniProtKB-UniRule"/>
</dbReference>
<dbReference type="GO" id="GO:0035999">
    <property type="term" value="P:tetrahydrofolate interconversion"/>
    <property type="evidence" value="ECO:0007669"/>
    <property type="project" value="UniProtKB-UniRule"/>
</dbReference>
<dbReference type="PROSITE" id="PS00722">
    <property type="entry name" value="FTHFS_2"/>
    <property type="match status" value="1"/>
</dbReference>
<evidence type="ECO:0000256" key="2">
    <source>
        <dbReference type="ARBA" id="ARBA00022563"/>
    </source>
</evidence>
<keyword evidence="5 8" id="KW-0067">ATP-binding</keyword>
<dbReference type="SUPFAM" id="SSF52540">
    <property type="entry name" value="P-loop containing nucleoside triphosphate hydrolases"/>
    <property type="match status" value="1"/>
</dbReference>
<dbReference type="PROSITE" id="PS00721">
    <property type="entry name" value="FTHFS_1"/>
    <property type="match status" value="1"/>
</dbReference>
<dbReference type="Pfam" id="PF01268">
    <property type="entry name" value="FTHFS"/>
    <property type="match status" value="1"/>
</dbReference>
<keyword evidence="2 8" id="KW-0554">One-carbon metabolism</keyword>
<comment type="caution">
    <text evidence="9">The sequence shown here is derived from an EMBL/GenBank/DDBJ whole genome shotgun (WGS) entry which is preliminary data.</text>
</comment>
<dbReference type="Gene3D" id="3.10.410.10">
    <property type="entry name" value="Formyltetrahydrofolate synthetase, domain 3"/>
    <property type="match status" value="1"/>
</dbReference>
<reference evidence="9" key="1">
    <citation type="submission" date="2020-10" db="EMBL/GenBank/DDBJ databases">
        <authorList>
            <person name="Gilroy R."/>
        </authorList>
    </citation>
    <scope>NUCLEOTIDE SEQUENCE</scope>
    <source>
        <strain evidence="9">9366</strain>
    </source>
</reference>
<evidence type="ECO:0000313" key="9">
    <source>
        <dbReference type="EMBL" id="HIU62506.1"/>
    </source>
</evidence>
<evidence type="ECO:0000256" key="1">
    <source>
        <dbReference type="ARBA" id="ARBA00004777"/>
    </source>
</evidence>
<dbReference type="AlphaFoldDB" id="A0A9D1MLT5"/>
<organism evidence="9 10">
    <name type="scientific">Candidatus Caccalectryoclostridium excrementigallinarum</name>
    <dbReference type="NCBI Taxonomy" id="2840710"/>
    <lineage>
        <taxon>Bacteria</taxon>
        <taxon>Bacillati</taxon>
        <taxon>Bacillota</taxon>
        <taxon>Clostridia</taxon>
        <taxon>Christensenellales</taxon>
        <taxon>Christensenellaceae</taxon>
        <taxon>Christensenellaceae incertae sedis</taxon>
        <taxon>Candidatus Caccalectryoclostridium</taxon>
    </lineage>
</organism>
<sequence>MTDIEIAASVEAQPIVKVAQKLGLKEDDLELYGKYKAKINVKPAKGTDNLVLVTAINPTSLGEGKTTTAIGLADGMAKIGKKVCLALREPSLGPVFGIKGGATGGGRAQVIPMEDINLHFTGDLHAITCANNLIAAILDNSLQQGNPLDIDPTRVVWKRCLDMNDRALRSTVIGLGGHSNGVPRQDGFNITAASEIMAVLCLAADMKDLKRRVGNIVVAYSRAGEPVTCADLGVVDAVAIVLKDAIKPNLVQTLEGTPAIIHGGPFANIAHGCNSVIATKTALTLADYVITEAGFGADLGAEKFLDIKCRAAGLRPKAVVLVATVRALKYNGGADKTKLKTPDLASLKAGICNLVGHIRNLRDVYGVNVVVAINRFTEDGEEELRFIAEECERQGAEFALCECWAKGGEGSVELAEKVLKAMEKGARLNFAYELDMSVKEKIEAVAKRVYGAGAVEYSAKAEAAIKAAEKIGKGGLPVCIAKTQYSFSDDPSKLGRPEGFTMTVSDLEVRGGAEFLVAVCGSIMLMPGLGKKPAALGMSIDEQTYEIKGLF</sequence>
<dbReference type="NCBIfam" id="NF010030">
    <property type="entry name" value="PRK13505.1"/>
    <property type="match status" value="1"/>
</dbReference>
<evidence type="ECO:0000256" key="4">
    <source>
        <dbReference type="ARBA" id="ARBA00022741"/>
    </source>
</evidence>
<evidence type="ECO:0000256" key="6">
    <source>
        <dbReference type="ARBA" id="ARBA00049033"/>
    </source>
</evidence>
<comment type="pathway">
    <text evidence="1 8">One-carbon metabolism; tetrahydrofolate interconversion.</text>
</comment>
<evidence type="ECO:0000256" key="8">
    <source>
        <dbReference type="HAMAP-Rule" id="MF_01543"/>
    </source>
</evidence>
<dbReference type="InterPro" id="IPR000559">
    <property type="entry name" value="Formate_THF_ligase"/>
</dbReference>
<reference evidence="9" key="2">
    <citation type="journal article" date="2021" name="PeerJ">
        <title>Extensive microbial diversity within the chicken gut microbiome revealed by metagenomics and culture.</title>
        <authorList>
            <person name="Gilroy R."/>
            <person name="Ravi A."/>
            <person name="Getino M."/>
            <person name="Pursley I."/>
            <person name="Horton D.L."/>
            <person name="Alikhan N.F."/>
            <person name="Baker D."/>
            <person name="Gharbi K."/>
            <person name="Hall N."/>
            <person name="Watson M."/>
            <person name="Adriaenssens E.M."/>
            <person name="Foster-Nyarko E."/>
            <person name="Jarju S."/>
            <person name="Secka A."/>
            <person name="Antonio M."/>
            <person name="Oren A."/>
            <person name="Chaudhuri R.R."/>
            <person name="La Ragione R."/>
            <person name="Hildebrand F."/>
            <person name="Pallen M.J."/>
        </authorList>
    </citation>
    <scope>NUCLEOTIDE SEQUENCE</scope>
    <source>
        <strain evidence="9">9366</strain>
    </source>
</reference>
<dbReference type="EMBL" id="DVNJ01000006">
    <property type="protein sequence ID" value="HIU62506.1"/>
    <property type="molecule type" value="Genomic_DNA"/>
</dbReference>
<evidence type="ECO:0000256" key="7">
    <source>
        <dbReference type="ARBA" id="ARBA00061363"/>
    </source>
</evidence>
<dbReference type="InterPro" id="IPR027417">
    <property type="entry name" value="P-loop_NTPase"/>
</dbReference>
<comment type="catalytic activity">
    <reaction evidence="6 8">
        <text>(6S)-5,6,7,8-tetrahydrofolate + formate + ATP = (6R)-10-formyltetrahydrofolate + ADP + phosphate</text>
        <dbReference type="Rhea" id="RHEA:20221"/>
        <dbReference type="ChEBI" id="CHEBI:15740"/>
        <dbReference type="ChEBI" id="CHEBI:30616"/>
        <dbReference type="ChEBI" id="CHEBI:43474"/>
        <dbReference type="ChEBI" id="CHEBI:57453"/>
        <dbReference type="ChEBI" id="CHEBI:195366"/>
        <dbReference type="ChEBI" id="CHEBI:456216"/>
        <dbReference type="EC" id="6.3.4.3"/>
    </reaction>
</comment>
<dbReference type="InterPro" id="IPR020628">
    <property type="entry name" value="Formate_THF_ligase_CS"/>
</dbReference>
<name>A0A9D1MLT5_9FIRM</name>
<dbReference type="Gene3D" id="3.30.1510.10">
    <property type="entry name" value="Domain 2, N(10)-formyltetrahydrofolate synthetase"/>
    <property type="match status" value="1"/>
</dbReference>
<feature type="binding site" evidence="8">
    <location>
        <begin position="59"/>
        <end position="66"/>
    </location>
    <ligand>
        <name>ATP</name>
        <dbReference type="ChEBI" id="CHEBI:30616"/>
    </ligand>
</feature>
<evidence type="ECO:0000256" key="5">
    <source>
        <dbReference type="ARBA" id="ARBA00022840"/>
    </source>
</evidence>
<accession>A0A9D1MLT5</accession>
<dbReference type="Gene3D" id="3.40.50.300">
    <property type="entry name" value="P-loop containing nucleotide triphosphate hydrolases"/>
    <property type="match status" value="1"/>
</dbReference>
<protein>
    <recommendedName>
        <fullName evidence="8">Formate--tetrahydrofolate ligase</fullName>
        <ecNumber evidence="8">6.3.4.3</ecNumber>
    </recommendedName>
    <alternativeName>
        <fullName evidence="8">Formyltetrahydrofolate synthetase</fullName>
        <shortName evidence="8">FHS</shortName>
        <shortName evidence="8">FTHFS</shortName>
    </alternativeName>
</protein>
<dbReference type="CDD" id="cd00477">
    <property type="entry name" value="FTHFS"/>
    <property type="match status" value="1"/>
</dbReference>
<keyword evidence="3 8" id="KW-0436">Ligase</keyword>
<proteinExistence type="inferred from homology"/>
<dbReference type="HAMAP" id="MF_01543">
    <property type="entry name" value="FTHFS"/>
    <property type="match status" value="1"/>
</dbReference>
<dbReference type="Proteomes" id="UP000824145">
    <property type="component" value="Unassembled WGS sequence"/>
</dbReference>
<evidence type="ECO:0000256" key="3">
    <source>
        <dbReference type="ARBA" id="ARBA00022598"/>
    </source>
</evidence>
<keyword evidence="4 8" id="KW-0547">Nucleotide-binding</keyword>
<gene>
    <name evidence="8" type="primary">fhs</name>
    <name evidence="9" type="ORF">IAB07_01890</name>
</gene>